<organism evidence="12 13">
    <name type="scientific">Nitrincola nitratireducens</name>
    <dbReference type="NCBI Taxonomy" id="1229521"/>
    <lineage>
        <taxon>Bacteria</taxon>
        <taxon>Pseudomonadati</taxon>
        <taxon>Pseudomonadota</taxon>
        <taxon>Gammaproteobacteria</taxon>
        <taxon>Oceanospirillales</taxon>
        <taxon>Oceanospirillaceae</taxon>
        <taxon>Nitrincola</taxon>
    </lineage>
</organism>
<dbReference type="PATRIC" id="fig|1229521.3.peg.665"/>
<evidence type="ECO:0000256" key="5">
    <source>
        <dbReference type="ARBA" id="ARBA00022741"/>
    </source>
</evidence>
<sequence>MLSCVKERELRAQVSRPVSPIQNTLKNFFSVFKYSRRALELVWSTSKPLTVGLTLLTLVAGVLPAVAAYLGQLIVDEVVSSVALNAQGLAVDYKPVIQWVLLEALVLMMLAAAQRGLSAQQSILRALMGQRVNVMILEKAQTLSLEQFEDSEFYDKLTRARREASTRPLALVNKTFSLIQNSLALLSFSILLIQFSPWVLLILFVAALPVFISEAKFSGDAFQLSRWRSPELRKQLYLETLLAREDSIKEVKLFGLGPRFLDKYREIFNTLFGAEKRLIIRRDLWGFVLGLLGTLAFYGAYVWIVVDTIQGMITLGQMTMFLLVFKQGQSAISTNLTAISGMYEDNLYLSNLYEYLEQPVEKEAGVLTQGQDPTQGIVFENVCFTYPGATKPALDNVSFHLPPGQSLALVGENGSGKTTLIKLLTRLYTPSSGRILLDGNDLNDWAPHVLRERVGVIFQDFVRYQLLVGENLGAGDVSAFDDETRWKEAARLGLASEFIDDLSQQYHTQLGRWFQGGQELSGGQWQKIALGRAFMRSKADILVLDEPTAAMDAEAEAQIFEHFRRHTERRMVILISHRFSSVRSADHIILMRQGCIVERGNHDSLLALNGRYAELFRIQAKGYQLDD</sequence>
<evidence type="ECO:0000256" key="2">
    <source>
        <dbReference type="ARBA" id="ARBA00022448"/>
    </source>
</evidence>
<accession>W9V8N1</accession>
<dbReference type="InterPro" id="IPR017871">
    <property type="entry name" value="ABC_transporter-like_CS"/>
</dbReference>
<evidence type="ECO:0000259" key="11">
    <source>
        <dbReference type="PROSITE" id="PS50929"/>
    </source>
</evidence>
<evidence type="ECO:0000256" key="4">
    <source>
        <dbReference type="ARBA" id="ARBA00022692"/>
    </source>
</evidence>
<keyword evidence="2" id="KW-0813">Transport</keyword>
<dbReference type="GO" id="GO:0034040">
    <property type="term" value="F:ATPase-coupled lipid transmembrane transporter activity"/>
    <property type="evidence" value="ECO:0007669"/>
    <property type="project" value="TreeGrafter"/>
</dbReference>
<dbReference type="SUPFAM" id="SSF90123">
    <property type="entry name" value="ABC transporter transmembrane region"/>
    <property type="match status" value="1"/>
</dbReference>
<keyword evidence="13" id="KW-1185">Reference proteome</keyword>
<dbReference type="Gene3D" id="1.20.1560.10">
    <property type="entry name" value="ABC transporter type 1, transmembrane domain"/>
    <property type="match status" value="1"/>
</dbReference>
<evidence type="ECO:0000256" key="3">
    <source>
        <dbReference type="ARBA" id="ARBA00022475"/>
    </source>
</evidence>
<dbReference type="SMART" id="SM00382">
    <property type="entry name" value="AAA"/>
    <property type="match status" value="1"/>
</dbReference>
<dbReference type="GO" id="GO:0005886">
    <property type="term" value="C:plasma membrane"/>
    <property type="evidence" value="ECO:0007669"/>
    <property type="project" value="UniProtKB-SubCell"/>
</dbReference>
<dbReference type="EMBL" id="AONB01000002">
    <property type="protein sequence ID" value="EXJ12407.1"/>
    <property type="molecule type" value="Genomic_DNA"/>
</dbReference>
<evidence type="ECO:0000259" key="10">
    <source>
        <dbReference type="PROSITE" id="PS50893"/>
    </source>
</evidence>
<dbReference type="InterPro" id="IPR011527">
    <property type="entry name" value="ABC1_TM_dom"/>
</dbReference>
<feature type="transmembrane region" description="Helical" evidence="9">
    <location>
        <begin position="284"/>
        <end position="303"/>
    </location>
</feature>
<gene>
    <name evidence="12" type="primary">msbA_2</name>
    <name evidence="12" type="ORF">D791_00652</name>
</gene>
<keyword evidence="5" id="KW-0547">Nucleotide-binding</keyword>
<reference evidence="13" key="1">
    <citation type="submission" date="2012-11" db="EMBL/GenBank/DDBJ databases">
        <authorList>
            <person name="Singh A."/>
            <person name="Pinnaka A.K."/>
            <person name="Vaidya B."/>
        </authorList>
    </citation>
    <scope>NUCLEOTIDE SEQUENCE [LARGE SCALE GENOMIC DNA]</scope>
    <source>
        <strain evidence="13">AK23</strain>
    </source>
</reference>
<dbReference type="InterPro" id="IPR036640">
    <property type="entry name" value="ABC1_TM_sf"/>
</dbReference>
<dbReference type="PANTHER" id="PTHR24221:SF646">
    <property type="entry name" value="HAEMOLYSIN SECRETION ATP-BINDING PROTEIN"/>
    <property type="match status" value="1"/>
</dbReference>
<dbReference type="AlphaFoldDB" id="W9V8N1"/>
<dbReference type="FunFam" id="3.40.50.300:FF:000221">
    <property type="entry name" value="Multidrug ABC transporter ATP-binding protein"/>
    <property type="match status" value="1"/>
</dbReference>
<dbReference type="InterPro" id="IPR039421">
    <property type="entry name" value="Type_1_exporter"/>
</dbReference>
<dbReference type="STRING" id="1229521.D791_00652"/>
<evidence type="ECO:0000313" key="13">
    <source>
        <dbReference type="Proteomes" id="UP000019464"/>
    </source>
</evidence>
<dbReference type="PANTHER" id="PTHR24221">
    <property type="entry name" value="ATP-BINDING CASSETTE SUB-FAMILY B"/>
    <property type="match status" value="1"/>
</dbReference>
<dbReference type="InterPro" id="IPR003593">
    <property type="entry name" value="AAA+_ATPase"/>
</dbReference>
<keyword evidence="3" id="KW-1003">Cell membrane</keyword>
<feature type="transmembrane region" description="Helical" evidence="9">
    <location>
        <begin position="198"/>
        <end position="217"/>
    </location>
</feature>
<dbReference type="Gene3D" id="3.40.50.300">
    <property type="entry name" value="P-loop containing nucleotide triphosphate hydrolases"/>
    <property type="match status" value="1"/>
</dbReference>
<evidence type="ECO:0000256" key="8">
    <source>
        <dbReference type="ARBA" id="ARBA00023136"/>
    </source>
</evidence>
<evidence type="ECO:0000256" key="1">
    <source>
        <dbReference type="ARBA" id="ARBA00004651"/>
    </source>
</evidence>
<keyword evidence="12" id="KW-0378">Hydrolase</keyword>
<keyword evidence="4 9" id="KW-0812">Transmembrane</keyword>
<evidence type="ECO:0000313" key="12">
    <source>
        <dbReference type="EMBL" id="EXJ12407.1"/>
    </source>
</evidence>
<keyword evidence="8 9" id="KW-0472">Membrane</keyword>
<dbReference type="PROSITE" id="PS50893">
    <property type="entry name" value="ABC_TRANSPORTER_2"/>
    <property type="match status" value="1"/>
</dbReference>
<dbReference type="PROSITE" id="PS50929">
    <property type="entry name" value="ABC_TM1F"/>
    <property type="match status" value="1"/>
</dbReference>
<dbReference type="Pfam" id="PF00005">
    <property type="entry name" value="ABC_tran"/>
    <property type="match status" value="1"/>
</dbReference>
<evidence type="ECO:0000256" key="9">
    <source>
        <dbReference type="SAM" id="Phobius"/>
    </source>
</evidence>
<feature type="domain" description="ABC transporter" evidence="10">
    <location>
        <begin position="377"/>
        <end position="618"/>
    </location>
</feature>
<feature type="domain" description="ABC transmembrane type-1" evidence="11">
    <location>
        <begin position="51"/>
        <end position="333"/>
    </location>
</feature>
<dbReference type="EC" id="3.6.3.-" evidence="12"/>
<evidence type="ECO:0000256" key="6">
    <source>
        <dbReference type="ARBA" id="ARBA00022840"/>
    </source>
</evidence>
<dbReference type="GO" id="GO:0016887">
    <property type="term" value="F:ATP hydrolysis activity"/>
    <property type="evidence" value="ECO:0007669"/>
    <property type="project" value="InterPro"/>
</dbReference>
<dbReference type="InterPro" id="IPR003439">
    <property type="entry name" value="ABC_transporter-like_ATP-bd"/>
</dbReference>
<comment type="caution">
    <text evidence="12">The sequence shown here is derived from an EMBL/GenBank/DDBJ whole genome shotgun (WGS) entry which is preliminary data.</text>
</comment>
<dbReference type="GO" id="GO:0140359">
    <property type="term" value="F:ABC-type transporter activity"/>
    <property type="evidence" value="ECO:0007669"/>
    <property type="project" value="InterPro"/>
</dbReference>
<comment type="subcellular location">
    <subcellularLocation>
        <location evidence="1">Cell membrane</location>
        <topology evidence="1">Multi-pass membrane protein</topology>
    </subcellularLocation>
</comment>
<feature type="transmembrane region" description="Helical" evidence="9">
    <location>
        <begin position="53"/>
        <end position="75"/>
    </location>
</feature>
<keyword evidence="6 12" id="KW-0067">ATP-binding</keyword>
<protein>
    <submittedName>
        <fullName evidence="12">Lipid A export ATP-binding/permease protein MsbA</fullName>
        <ecNumber evidence="12">3.6.3.-</ecNumber>
    </submittedName>
</protein>
<name>W9V8N1_9GAMM</name>
<dbReference type="Proteomes" id="UP000019464">
    <property type="component" value="Unassembled WGS sequence"/>
</dbReference>
<dbReference type="PROSITE" id="PS00211">
    <property type="entry name" value="ABC_TRANSPORTER_1"/>
    <property type="match status" value="1"/>
</dbReference>
<evidence type="ECO:0000256" key="7">
    <source>
        <dbReference type="ARBA" id="ARBA00022989"/>
    </source>
</evidence>
<keyword evidence="7 9" id="KW-1133">Transmembrane helix</keyword>
<dbReference type="GO" id="GO:0005524">
    <property type="term" value="F:ATP binding"/>
    <property type="evidence" value="ECO:0007669"/>
    <property type="project" value="UniProtKB-KW"/>
</dbReference>
<reference evidence="12 13" key="2">
    <citation type="journal article" date="2015" name="Syst. Appl. Microbiol.">
        <title>Nitrincola nitratireducens sp. nov. isolated from a haloalkaline crater lake.</title>
        <authorList>
            <person name="Singh A."/>
            <person name="Vaidya B."/>
            <person name="Tanuku N.R."/>
            <person name="Pinnaka A.K."/>
        </authorList>
    </citation>
    <scope>NUCLEOTIDE SEQUENCE [LARGE SCALE GENOMIC DNA]</scope>
    <source>
        <strain evidence="12 13">AK23</strain>
    </source>
</reference>
<dbReference type="OrthoDB" id="9806127at2"/>
<dbReference type="SUPFAM" id="SSF52540">
    <property type="entry name" value="P-loop containing nucleoside triphosphate hydrolases"/>
    <property type="match status" value="1"/>
</dbReference>
<dbReference type="InterPro" id="IPR027417">
    <property type="entry name" value="P-loop_NTPase"/>
</dbReference>
<proteinExistence type="predicted"/>